<gene>
    <name evidence="2" type="ORF">GEV33_007684</name>
</gene>
<dbReference type="EMBL" id="JABDTM020023543">
    <property type="protein sequence ID" value="KAH0815106.1"/>
    <property type="molecule type" value="Genomic_DNA"/>
</dbReference>
<feature type="compositionally biased region" description="Basic and acidic residues" evidence="1">
    <location>
        <begin position="599"/>
        <end position="613"/>
    </location>
</feature>
<sequence>MKEMMKSLGKYMRKELKEIVRKANQVVGMCLGNRREKVGKGGDREYIDVWGRDLKMEGTRRGVEREAPGYIVREECKRNRPKMKGGKRAAKFEDKMHGREWWRERKKNTEKKEGEKYYQRNGYAREEVERLRAKGRWMNVELSERDKDTDKQERRERIKETKYNKEYDRWITEEIPEYLGRESARKRKMMTFTRRTTPTDSVDSLRFDLSDKSSVAVGGSKLVFNFPDNNRKRRGGYNTFEDVVCSWGDSGWCFSGPRWNGGNERERMNAQGAVLGPDLFHGQSIDPLSTISPNKTYYSYGEIRNYISGGPTHWTHLLKFDQQSPATLVAVDTWMDDHCPRDETLYLQLKTRKKRRERTNHSVANPCDDFERKSICRWSLWFIFAGRFSIPLLFLEMNPASIYQQLTTTSTDVLISMADKPRVKNSDGVMTKGSKQYRWRVFRIITERGILGNSSGVGTRNGGGGGSTLAFGGVYTRVLNLAHINDVIVNRGDFCKSSDAFVVHRPKLDDDLSVAILAYRVTIQACRVTILACRMKLIHCACGAPKERELSKQLERAFILKLDTNNIYIKSSFFERCSLSSRTSNDTYILLNAELRNSGEHTSDKQSKEEEGTKFSNYRSNFPEDSSQFASYVIEDDENIKS</sequence>
<reference evidence="2" key="2">
    <citation type="submission" date="2021-08" db="EMBL/GenBank/DDBJ databases">
        <authorList>
            <person name="Eriksson T."/>
        </authorList>
    </citation>
    <scope>NUCLEOTIDE SEQUENCE</scope>
    <source>
        <strain evidence="2">Stoneville</strain>
        <tissue evidence="2">Whole head</tissue>
    </source>
</reference>
<accession>A0A8J6LIL2</accession>
<name>A0A8J6LIL2_TENMO</name>
<dbReference type="Proteomes" id="UP000719412">
    <property type="component" value="Unassembled WGS sequence"/>
</dbReference>
<reference evidence="2" key="1">
    <citation type="journal article" date="2020" name="J Insects Food Feed">
        <title>The yellow mealworm (Tenebrio molitor) genome: a resource for the emerging insects as food and feed industry.</title>
        <authorList>
            <person name="Eriksson T."/>
            <person name="Andere A."/>
            <person name="Kelstrup H."/>
            <person name="Emery V."/>
            <person name="Picard C."/>
        </authorList>
    </citation>
    <scope>NUCLEOTIDE SEQUENCE</scope>
    <source>
        <strain evidence="2">Stoneville</strain>
        <tissue evidence="2">Whole head</tissue>
    </source>
</reference>
<proteinExistence type="predicted"/>
<evidence type="ECO:0000313" key="2">
    <source>
        <dbReference type="EMBL" id="KAH0815106.1"/>
    </source>
</evidence>
<comment type="caution">
    <text evidence="2">The sequence shown here is derived from an EMBL/GenBank/DDBJ whole genome shotgun (WGS) entry which is preliminary data.</text>
</comment>
<evidence type="ECO:0000313" key="3">
    <source>
        <dbReference type="Proteomes" id="UP000719412"/>
    </source>
</evidence>
<dbReference type="AlphaFoldDB" id="A0A8J6LIL2"/>
<organism evidence="2 3">
    <name type="scientific">Tenebrio molitor</name>
    <name type="common">Yellow mealworm beetle</name>
    <dbReference type="NCBI Taxonomy" id="7067"/>
    <lineage>
        <taxon>Eukaryota</taxon>
        <taxon>Metazoa</taxon>
        <taxon>Ecdysozoa</taxon>
        <taxon>Arthropoda</taxon>
        <taxon>Hexapoda</taxon>
        <taxon>Insecta</taxon>
        <taxon>Pterygota</taxon>
        <taxon>Neoptera</taxon>
        <taxon>Endopterygota</taxon>
        <taxon>Coleoptera</taxon>
        <taxon>Polyphaga</taxon>
        <taxon>Cucujiformia</taxon>
        <taxon>Tenebrionidae</taxon>
        <taxon>Tenebrio</taxon>
    </lineage>
</organism>
<protein>
    <submittedName>
        <fullName evidence="2">Uncharacterized protein</fullName>
    </submittedName>
</protein>
<keyword evidence="3" id="KW-1185">Reference proteome</keyword>
<feature type="region of interest" description="Disordered" evidence="1">
    <location>
        <begin position="599"/>
        <end position="624"/>
    </location>
</feature>
<evidence type="ECO:0000256" key="1">
    <source>
        <dbReference type="SAM" id="MobiDB-lite"/>
    </source>
</evidence>
<feature type="compositionally biased region" description="Polar residues" evidence="1">
    <location>
        <begin position="614"/>
        <end position="624"/>
    </location>
</feature>